<dbReference type="InParanoid" id="A0A1Y2DL70"/>
<feature type="compositionally biased region" description="Polar residues" evidence="1">
    <location>
        <begin position="46"/>
        <end position="57"/>
    </location>
</feature>
<dbReference type="EMBL" id="MCFJ01000012">
    <property type="protein sequence ID" value="ORY59982.1"/>
    <property type="molecule type" value="Genomic_DNA"/>
</dbReference>
<gene>
    <name evidence="2" type="ORF">BCR38DRAFT_443519</name>
</gene>
<comment type="caution">
    <text evidence="2">The sequence shown here is derived from an EMBL/GenBank/DDBJ whole genome shotgun (WGS) entry which is preliminary data.</text>
</comment>
<reference evidence="2 3" key="1">
    <citation type="submission" date="2016-07" db="EMBL/GenBank/DDBJ databases">
        <title>Pervasive Adenine N6-methylation of Active Genes in Fungi.</title>
        <authorList>
            <consortium name="DOE Joint Genome Institute"/>
            <person name="Mondo S.J."/>
            <person name="Dannebaum R.O."/>
            <person name="Kuo R.C."/>
            <person name="Labutti K."/>
            <person name="Haridas S."/>
            <person name="Kuo A."/>
            <person name="Salamov A."/>
            <person name="Ahrendt S.R."/>
            <person name="Lipzen A."/>
            <person name="Sullivan W."/>
            <person name="Andreopoulos W.B."/>
            <person name="Clum A."/>
            <person name="Lindquist E."/>
            <person name="Daum C."/>
            <person name="Ramamoorthy G.K."/>
            <person name="Gryganskyi A."/>
            <person name="Culley D."/>
            <person name="Magnuson J.K."/>
            <person name="James T.Y."/>
            <person name="O'Malley M.A."/>
            <person name="Stajich J.E."/>
            <person name="Spatafora J.W."/>
            <person name="Visel A."/>
            <person name="Grigoriev I.V."/>
        </authorList>
    </citation>
    <scope>NUCLEOTIDE SEQUENCE [LARGE SCALE GENOMIC DNA]</scope>
    <source>
        <strain evidence="2 3">CBS 129021</strain>
    </source>
</reference>
<dbReference type="AlphaFoldDB" id="A0A1Y2DL70"/>
<organism evidence="2 3">
    <name type="scientific">Pseudomassariella vexata</name>
    <dbReference type="NCBI Taxonomy" id="1141098"/>
    <lineage>
        <taxon>Eukaryota</taxon>
        <taxon>Fungi</taxon>
        <taxon>Dikarya</taxon>
        <taxon>Ascomycota</taxon>
        <taxon>Pezizomycotina</taxon>
        <taxon>Sordariomycetes</taxon>
        <taxon>Xylariomycetidae</taxon>
        <taxon>Amphisphaeriales</taxon>
        <taxon>Pseudomassariaceae</taxon>
        <taxon>Pseudomassariella</taxon>
    </lineage>
</organism>
<evidence type="ECO:0000256" key="1">
    <source>
        <dbReference type="SAM" id="MobiDB-lite"/>
    </source>
</evidence>
<proteinExistence type="predicted"/>
<accession>A0A1Y2DL70</accession>
<dbReference type="Proteomes" id="UP000193689">
    <property type="component" value="Unassembled WGS sequence"/>
</dbReference>
<name>A0A1Y2DL70_9PEZI</name>
<sequence>MLISSAMSLLHLTSASHSKKLDARWQAQWIQDKEGGESHTGVASCRRSQLVQGSQVT</sequence>
<dbReference type="RefSeq" id="XP_040712416.1">
    <property type="nucleotide sequence ID" value="XM_040860883.1"/>
</dbReference>
<dbReference type="GeneID" id="63777095"/>
<protein>
    <submittedName>
        <fullName evidence="2">Uncharacterized protein</fullName>
    </submittedName>
</protein>
<evidence type="ECO:0000313" key="3">
    <source>
        <dbReference type="Proteomes" id="UP000193689"/>
    </source>
</evidence>
<feature type="region of interest" description="Disordered" evidence="1">
    <location>
        <begin position="35"/>
        <end position="57"/>
    </location>
</feature>
<keyword evidence="3" id="KW-1185">Reference proteome</keyword>
<evidence type="ECO:0000313" key="2">
    <source>
        <dbReference type="EMBL" id="ORY59982.1"/>
    </source>
</evidence>